<keyword evidence="2" id="KW-0812">Transmembrane</keyword>
<evidence type="ECO:0000313" key="3">
    <source>
        <dbReference type="EMBL" id="MTH55757.1"/>
    </source>
</evidence>
<dbReference type="AlphaFoldDB" id="A0A7X2S8T0"/>
<organism evidence="3 4">
    <name type="scientific">Metabacillus mangrovi</name>
    <dbReference type="NCBI Taxonomy" id="1491830"/>
    <lineage>
        <taxon>Bacteria</taxon>
        <taxon>Bacillati</taxon>
        <taxon>Bacillota</taxon>
        <taxon>Bacilli</taxon>
        <taxon>Bacillales</taxon>
        <taxon>Bacillaceae</taxon>
        <taxon>Metabacillus</taxon>
    </lineage>
</organism>
<evidence type="ECO:0000256" key="1">
    <source>
        <dbReference type="SAM" id="MobiDB-lite"/>
    </source>
</evidence>
<protein>
    <submittedName>
        <fullName evidence="3">YtxH domain-containing protein</fullName>
    </submittedName>
</protein>
<sequence>MTQVTIQDSQRQNGKNSKNSKLIRGMLLGAIVGGAITMLDSTTRKKVSKGAGGIKDSTVSIVQNVKNNPGEVKDQLVNQFNSARNTLESAIKDAQSIYESLNSGVFKKVTEVAATSQEAMQNVKDAAGDVKEVGSKVAEAGSELTEPLNDLKDDKKTSSVSTSASTSSTSNFPSAVPSQSNPSDDSAKL</sequence>
<comment type="caution">
    <text evidence="3">The sequence shown here is derived from an EMBL/GenBank/DDBJ whole genome shotgun (WGS) entry which is preliminary data.</text>
</comment>
<keyword evidence="2" id="KW-0472">Membrane</keyword>
<feature type="compositionally biased region" description="Polar residues" evidence="1">
    <location>
        <begin position="171"/>
        <end position="189"/>
    </location>
</feature>
<dbReference type="EMBL" id="WMIB01000040">
    <property type="protein sequence ID" value="MTH55757.1"/>
    <property type="molecule type" value="Genomic_DNA"/>
</dbReference>
<accession>A0A7X2S8T0</accession>
<feature type="region of interest" description="Disordered" evidence="1">
    <location>
        <begin position="138"/>
        <end position="189"/>
    </location>
</feature>
<gene>
    <name evidence="3" type="ORF">GKZ89_20405</name>
</gene>
<dbReference type="Gene3D" id="1.20.120.20">
    <property type="entry name" value="Apolipoprotein"/>
    <property type="match status" value="1"/>
</dbReference>
<name>A0A7X2S8T0_9BACI</name>
<evidence type="ECO:0000256" key="2">
    <source>
        <dbReference type="SAM" id="Phobius"/>
    </source>
</evidence>
<keyword evidence="2" id="KW-1133">Transmembrane helix</keyword>
<dbReference type="RefSeq" id="WP_155114254.1">
    <property type="nucleotide sequence ID" value="NZ_WMIB01000040.1"/>
</dbReference>
<feature type="transmembrane region" description="Helical" evidence="2">
    <location>
        <begin position="21"/>
        <end position="39"/>
    </location>
</feature>
<feature type="compositionally biased region" description="Low complexity" evidence="1">
    <location>
        <begin position="158"/>
        <end position="170"/>
    </location>
</feature>
<reference evidence="3 4" key="1">
    <citation type="journal article" date="2017" name="Int. J. Syst. Evol. Microbiol.">
        <title>Bacillus mangrovi sp. nov., isolated from a sediment sample from a mangrove forest.</title>
        <authorList>
            <person name="Gupta V."/>
            <person name="Singh P.K."/>
            <person name="Korpole S."/>
            <person name="Tanuku N.R.S."/>
            <person name="Pinnaka A.K."/>
        </authorList>
    </citation>
    <scope>NUCLEOTIDE SEQUENCE [LARGE SCALE GENOMIC DNA]</scope>
    <source>
        <strain evidence="3 4">KCTC 33872</strain>
    </source>
</reference>
<proteinExistence type="predicted"/>
<evidence type="ECO:0000313" key="4">
    <source>
        <dbReference type="Proteomes" id="UP000434639"/>
    </source>
</evidence>
<dbReference type="Proteomes" id="UP000434639">
    <property type="component" value="Unassembled WGS sequence"/>
</dbReference>
<dbReference type="OrthoDB" id="2964225at2"/>
<keyword evidence="4" id="KW-1185">Reference proteome</keyword>